<evidence type="ECO:0000256" key="1">
    <source>
        <dbReference type="SAM" id="Phobius"/>
    </source>
</evidence>
<evidence type="ECO:0000313" key="2">
    <source>
        <dbReference type="EMBL" id="AER66054.1"/>
    </source>
</evidence>
<keyword evidence="3" id="KW-1185">Reference proteome</keyword>
<reference evidence="2 3" key="2">
    <citation type="journal article" date="2012" name="Stand. Genomic Sci.">
        <title>Genome sequence of the moderately thermophilic, amino-acid-degrading and sulfur-reducing bacterium Thermovirga lienii type strain (Cas60314(T)).</title>
        <authorList>
            <person name="Goker M."/>
            <person name="Saunders E."/>
            <person name="Lapidus A."/>
            <person name="Nolan M."/>
            <person name="Lucas S."/>
            <person name="Hammon N."/>
            <person name="Deshpande S."/>
            <person name="Cheng J.F."/>
            <person name="Han C."/>
            <person name="Tapia R."/>
            <person name="Goodwin L.A."/>
            <person name="Pitluck S."/>
            <person name="Liolios K."/>
            <person name="Mavromatis K."/>
            <person name="Pagani I."/>
            <person name="Ivanova N."/>
            <person name="Mikhailova N."/>
            <person name="Pati A."/>
            <person name="Chen A."/>
            <person name="Palaniappan K."/>
            <person name="Land M."/>
            <person name="Chang Y.J."/>
            <person name="Jeffries C.D."/>
            <person name="Brambilla E.M."/>
            <person name="Rohde M."/>
            <person name="Spring S."/>
            <person name="Detter J.C."/>
            <person name="Woyke T."/>
            <person name="Bristow J."/>
            <person name="Eisen J.A."/>
            <person name="Markowitz V."/>
            <person name="Hugenholtz P."/>
            <person name="Kyrpides N.C."/>
            <person name="Klenk H.P."/>
        </authorList>
    </citation>
    <scope>NUCLEOTIDE SEQUENCE [LARGE SCALE GENOMIC DNA]</scope>
    <source>
        <strain evidence="3">ATCC BAA-1197 / DSM 17291 / Cas60314</strain>
    </source>
</reference>
<protein>
    <submittedName>
        <fullName evidence="2">Uncharacterized protein</fullName>
    </submittedName>
</protein>
<feature type="transmembrane region" description="Helical" evidence="1">
    <location>
        <begin position="6"/>
        <end position="24"/>
    </location>
</feature>
<proteinExistence type="predicted"/>
<keyword evidence="1" id="KW-1133">Transmembrane helix</keyword>
<keyword evidence="1" id="KW-0472">Membrane</keyword>
<name>G7V6U5_THELD</name>
<dbReference type="Proteomes" id="UP000005868">
    <property type="component" value="Chromosome"/>
</dbReference>
<reference evidence="3" key="1">
    <citation type="submission" date="2011-10" db="EMBL/GenBank/DDBJ databases">
        <title>The complete genome of chromosome of Thermovirga lienii DSM 17291.</title>
        <authorList>
            <consortium name="US DOE Joint Genome Institute (JGI-PGF)"/>
            <person name="Lucas S."/>
            <person name="Copeland A."/>
            <person name="Lapidus A."/>
            <person name="Glavina del Rio T."/>
            <person name="Dalin E."/>
            <person name="Tice H."/>
            <person name="Bruce D."/>
            <person name="Goodwin L."/>
            <person name="Pitluck S."/>
            <person name="Peters L."/>
            <person name="Mikhailova N."/>
            <person name="Saunders E."/>
            <person name="Kyrpides N."/>
            <person name="Mavromatis K."/>
            <person name="Ivanova N."/>
            <person name="Last F.I."/>
            <person name="Brettin T."/>
            <person name="Detter J.C."/>
            <person name="Han C."/>
            <person name="Larimer F."/>
            <person name="Land M."/>
            <person name="Hauser L."/>
            <person name="Markowitz V."/>
            <person name="Cheng J.-F."/>
            <person name="Hugenholtz P."/>
            <person name="Woyke T."/>
            <person name="Wu D."/>
            <person name="Spring S."/>
            <person name="Schroeder M."/>
            <person name="Brambilla E.-M."/>
            <person name="Klenk H.-P."/>
            <person name="Eisen J.A."/>
        </authorList>
    </citation>
    <scope>NUCLEOTIDE SEQUENCE [LARGE SCALE GENOMIC DNA]</scope>
    <source>
        <strain evidence="3">ATCC BAA-1197 / DSM 17291 / Cas60314</strain>
    </source>
</reference>
<dbReference type="KEGG" id="tli:Tlie_0316"/>
<keyword evidence="1" id="KW-0812">Transmembrane</keyword>
<sequence length="89" mass="10245">MVKLYVAFVLYITFQEVFFVFLVLEQNTFVHIDRVLALVREGNETAIILRDGSVMATGFQPMTVARRSEEFIKRGMKLASKVKEEGDKK</sequence>
<dbReference type="EMBL" id="CP003096">
    <property type="protein sequence ID" value="AER66054.1"/>
    <property type="molecule type" value="Genomic_DNA"/>
</dbReference>
<dbReference type="HOGENOM" id="CLU_2453632_0_0_0"/>
<accession>G7V6U5</accession>
<gene>
    <name evidence="2" type="ordered locus">Tlie_0316</name>
</gene>
<dbReference type="AlphaFoldDB" id="G7V6U5"/>
<evidence type="ECO:0000313" key="3">
    <source>
        <dbReference type="Proteomes" id="UP000005868"/>
    </source>
</evidence>
<organism evidence="2 3">
    <name type="scientific">Thermovirga lienii (strain ATCC BAA-1197 / DSM 17291 / Cas60314)</name>
    <dbReference type="NCBI Taxonomy" id="580340"/>
    <lineage>
        <taxon>Bacteria</taxon>
        <taxon>Thermotogati</taxon>
        <taxon>Synergistota</taxon>
        <taxon>Synergistia</taxon>
        <taxon>Synergistales</taxon>
        <taxon>Thermovirgaceae</taxon>
        <taxon>Thermovirga</taxon>
    </lineage>
</organism>
<dbReference type="STRING" id="580340.Tlie_0316"/>